<reference evidence="1 2" key="1">
    <citation type="journal article" date="2022" name="Allergy">
        <title>Genome assembly and annotation of Periplaneta americana reveal a comprehensive cockroach allergen profile.</title>
        <authorList>
            <person name="Wang L."/>
            <person name="Xiong Q."/>
            <person name="Saelim N."/>
            <person name="Wang L."/>
            <person name="Nong W."/>
            <person name="Wan A.T."/>
            <person name="Shi M."/>
            <person name="Liu X."/>
            <person name="Cao Q."/>
            <person name="Hui J.H.L."/>
            <person name="Sookrung N."/>
            <person name="Leung T.F."/>
            <person name="Tungtrongchitr A."/>
            <person name="Tsui S.K.W."/>
        </authorList>
    </citation>
    <scope>NUCLEOTIDE SEQUENCE [LARGE SCALE GENOMIC DNA]</scope>
    <source>
        <strain evidence="1">PWHHKU_190912</strain>
    </source>
</reference>
<evidence type="ECO:0000313" key="1">
    <source>
        <dbReference type="EMBL" id="KAJ4442972.1"/>
    </source>
</evidence>
<protein>
    <submittedName>
        <fullName evidence="1">Uncharacterized protein</fullName>
    </submittedName>
</protein>
<name>A0ABQ8TAR4_PERAM</name>
<proteinExistence type="predicted"/>
<accession>A0ABQ8TAR4</accession>
<gene>
    <name evidence="1" type="ORF">ANN_04620</name>
</gene>
<sequence length="118" mass="13588">MDDNLVLLDEAPNDKDLKVKFLTDIDKLIRSAVKEIINISTDTPDAMLYAPRRLRGLGVFKAQWEAYLQHLNIFCQRLLHVDNPHVAATRNLPNEIEHCIKQLPITFDFFSKTKKSIA</sequence>
<keyword evidence="2" id="KW-1185">Reference proteome</keyword>
<dbReference type="EMBL" id="JAJSOF020000013">
    <property type="protein sequence ID" value="KAJ4442972.1"/>
    <property type="molecule type" value="Genomic_DNA"/>
</dbReference>
<comment type="caution">
    <text evidence="1">The sequence shown here is derived from an EMBL/GenBank/DDBJ whole genome shotgun (WGS) entry which is preliminary data.</text>
</comment>
<evidence type="ECO:0000313" key="2">
    <source>
        <dbReference type="Proteomes" id="UP001148838"/>
    </source>
</evidence>
<organism evidence="1 2">
    <name type="scientific">Periplaneta americana</name>
    <name type="common">American cockroach</name>
    <name type="synonym">Blatta americana</name>
    <dbReference type="NCBI Taxonomy" id="6978"/>
    <lineage>
        <taxon>Eukaryota</taxon>
        <taxon>Metazoa</taxon>
        <taxon>Ecdysozoa</taxon>
        <taxon>Arthropoda</taxon>
        <taxon>Hexapoda</taxon>
        <taxon>Insecta</taxon>
        <taxon>Pterygota</taxon>
        <taxon>Neoptera</taxon>
        <taxon>Polyneoptera</taxon>
        <taxon>Dictyoptera</taxon>
        <taxon>Blattodea</taxon>
        <taxon>Blattoidea</taxon>
        <taxon>Blattidae</taxon>
        <taxon>Blattinae</taxon>
        <taxon>Periplaneta</taxon>
    </lineage>
</organism>
<dbReference type="Proteomes" id="UP001148838">
    <property type="component" value="Unassembled WGS sequence"/>
</dbReference>